<dbReference type="AlphaFoldDB" id="M1UDJ2"/>
<dbReference type="PANTHER" id="PTHR30511:SF0">
    <property type="entry name" value="ALANINE RACEMASE, CATABOLIC-RELATED"/>
    <property type="match status" value="1"/>
</dbReference>
<dbReference type="eggNOG" id="COG0787">
    <property type="taxonomic scope" value="Bacteria"/>
</dbReference>
<dbReference type="PANTHER" id="PTHR30511">
    <property type="entry name" value="ALANINE RACEMASE"/>
    <property type="match status" value="1"/>
</dbReference>
<dbReference type="Gene3D" id="3.20.20.10">
    <property type="entry name" value="Alanine racemase"/>
    <property type="match status" value="1"/>
</dbReference>
<dbReference type="InterPro" id="IPR011079">
    <property type="entry name" value="Ala_racemase_C"/>
</dbReference>
<dbReference type="PATRIC" id="fig|1121353.3.peg.584"/>
<evidence type="ECO:0000256" key="2">
    <source>
        <dbReference type="ARBA" id="ARBA00022898"/>
    </source>
</evidence>
<dbReference type="KEGG" id="ccn:H924_02815"/>
<dbReference type="GO" id="GO:0008784">
    <property type="term" value="F:alanine racemase activity"/>
    <property type="evidence" value="ECO:0007669"/>
    <property type="project" value="UniProtKB-UniRule"/>
</dbReference>
<dbReference type="NCBIfam" id="TIGR00492">
    <property type="entry name" value="alr"/>
    <property type="match status" value="1"/>
</dbReference>
<evidence type="ECO:0000313" key="9">
    <source>
        <dbReference type="Proteomes" id="UP000011760"/>
    </source>
</evidence>
<feature type="binding site" evidence="4 6">
    <location>
        <position position="140"/>
    </location>
    <ligand>
        <name>substrate</name>
    </ligand>
</feature>
<dbReference type="GO" id="GO:0030170">
    <property type="term" value="F:pyridoxal phosphate binding"/>
    <property type="evidence" value="ECO:0007669"/>
    <property type="project" value="UniProtKB-UniRule"/>
</dbReference>
<dbReference type="PRINTS" id="PR00992">
    <property type="entry name" value="ALARACEMASE"/>
</dbReference>
<dbReference type="Pfam" id="PF00842">
    <property type="entry name" value="Ala_racemase_C"/>
    <property type="match status" value="1"/>
</dbReference>
<organism evidence="8 9">
    <name type="scientific">Corynebacterium callunae DSM 20147</name>
    <dbReference type="NCBI Taxonomy" id="1121353"/>
    <lineage>
        <taxon>Bacteria</taxon>
        <taxon>Bacillati</taxon>
        <taxon>Actinomycetota</taxon>
        <taxon>Actinomycetes</taxon>
        <taxon>Mycobacteriales</taxon>
        <taxon>Corynebacteriaceae</taxon>
        <taxon>Corynebacterium</taxon>
    </lineage>
</organism>
<dbReference type="HAMAP" id="MF_01201">
    <property type="entry name" value="Ala_racemase"/>
    <property type="match status" value="1"/>
</dbReference>
<feature type="active site" description="Proton acceptor; specific for L-alanine" evidence="4">
    <location>
        <position position="267"/>
    </location>
</feature>
<evidence type="ECO:0000256" key="4">
    <source>
        <dbReference type="HAMAP-Rule" id="MF_01201"/>
    </source>
</evidence>
<evidence type="ECO:0000256" key="6">
    <source>
        <dbReference type="PIRSR" id="PIRSR600821-52"/>
    </source>
</evidence>
<dbReference type="EC" id="5.1.1.1" evidence="4"/>
<dbReference type="InterPro" id="IPR001608">
    <property type="entry name" value="Ala_racemase_N"/>
</dbReference>
<dbReference type="CDD" id="cd00430">
    <property type="entry name" value="PLPDE_III_AR"/>
    <property type="match status" value="1"/>
</dbReference>
<feature type="domain" description="Alanine racemase C-terminal" evidence="7">
    <location>
        <begin position="246"/>
        <end position="372"/>
    </location>
</feature>
<dbReference type="HOGENOM" id="CLU_028393_0_0_11"/>
<evidence type="ECO:0000256" key="1">
    <source>
        <dbReference type="ARBA" id="ARBA00001933"/>
    </source>
</evidence>
<dbReference type="EMBL" id="CP004354">
    <property type="protein sequence ID" value="AGG66015.1"/>
    <property type="molecule type" value="Genomic_DNA"/>
</dbReference>
<dbReference type="Pfam" id="PF01168">
    <property type="entry name" value="Ala_racemase_N"/>
    <property type="match status" value="1"/>
</dbReference>
<dbReference type="SUPFAM" id="SSF50621">
    <property type="entry name" value="Alanine racemase C-terminal domain-like"/>
    <property type="match status" value="1"/>
</dbReference>
<comment type="cofactor">
    <cofactor evidence="1 4 5">
        <name>pyridoxal 5'-phosphate</name>
        <dbReference type="ChEBI" id="CHEBI:597326"/>
    </cofactor>
</comment>
<feature type="modified residue" description="N6-(pyridoxal phosphate)lysine" evidence="4 5">
    <location>
        <position position="45"/>
    </location>
</feature>
<comment type="similarity">
    <text evidence="4">Belongs to the alanine racemase family.</text>
</comment>
<accession>M1UDJ2</accession>
<dbReference type="InterPro" id="IPR029066">
    <property type="entry name" value="PLP-binding_barrel"/>
</dbReference>
<evidence type="ECO:0000313" key="8">
    <source>
        <dbReference type="EMBL" id="AGG66015.1"/>
    </source>
</evidence>
<feature type="active site" description="Proton acceptor; specific for D-alanine" evidence="4">
    <location>
        <position position="45"/>
    </location>
</feature>
<dbReference type="STRING" id="1121353.H924_02815"/>
<gene>
    <name evidence="8" type="primary">alr</name>
    <name evidence="8" type="ORF">H924_02815</name>
</gene>
<comment type="pathway">
    <text evidence="4">Amino-acid biosynthesis; D-alanine biosynthesis; D-alanine from L-alanine: step 1/1.</text>
</comment>
<evidence type="ECO:0000256" key="3">
    <source>
        <dbReference type="ARBA" id="ARBA00023235"/>
    </source>
</evidence>
<reference evidence="8 9" key="1">
    <citation type="submission" date="2013-02" db="EMBL/GenBank/DDBJ databases">
        <title>The complete genome sequence of Corynebacterium callunae DSM 20147.</title>
        <authorList>
            <person name="Ruckert C."/>
            <person name="Albersmeier A."/>
            <person name="Kalinowski J."/>
        </authorList>
    </citation>
    <scope>NUCLEOTIDE SEQUENCE [LARGE SCALE GENOMIC DNA]</scope>
    <source>
        <strain evidence="8 9">DSM 20147</strain>
    </source>
</reference>
<dbReference type="UniPathway" id="UPA00042">
    <property type="reaction ID" value="UER00497"/>
</dbReference>
<protein>
    <recommendedName>
        <fullName evidence="4">Alanine racemase</fullName>
        <ecNumber evidence="4">5.1.1.1</ecNumber>
    </recommendedName>
</protein>
<evidence type="ECO:0000259" key="7">
    <source>
        <dbReference type="SMART" id="SM01005"/>
    </source>
</evidence>
<keyword evidence="9" id="KW-1185">Reference proteome</keyword>
<dbReference type="SMART" id="SM01005">
    <property type="entry name" value="Ala_racemase_C"/>
    <property type="match status" value="1"/>
</dbReference>
<dbReference type="Gene3D" id="2.40.37.10">
    <property type="entry name" value="Lyase, Ornithine Decarboxylase, Chain A, domain 1"/>
    <property type="match status" value="1"/>
</dbReference>
<feature type="binding site" evidence="4 6">
    <location>
        <position position="315"/>
    </location>
    <ligand>
        <name>substrate</name>
    </ligand>
</feature>
<dbReference type="GO" id="GO:0009252">
    <property type="term" value="P:peptidoglycan biosynthetic process"/>
    <property type="evidence" value="ECO:0007669"/>
    <property type="project" value="TreeGrafter"/>
</dbReference>
<dbReference type="InterPro" id="IPR000821">
    <property type="entry name" value="Ala_racemase"/>
</dbReference>
<name>M1UDJ2_9CORY</name>
<dbReference type="Proteomes" id="UP000011760">
    <property type="component" value="Chromosome"/>
</dbReference>
<proteinExistence type="inferred from homology"/>
<dbReference type="FunFam" id="3.20.20.10:FF:000002">
    <property type="entry name" value="Alanine racemase"/>
    <property type="match status" value="1"/>
</dbReference>
<comment type="catalytic activity">
    <reaction evidence="4">
        <text>L-alanine = D-alanine</text>
        <dbReference type="Rhea" id="RHEA:20249"/>
        <dbReference type="ChEBI" id="CHEBI:57416"/>
        <dbReference type="ChEBI" id="CHEBI:57972"/>
        <dbReference type="EC" id="5.1.1.1"/>
    </reaction>
</comment>
<keyword evidence="2 4" id="KW-0663">Pyridoxal phosphate</keyword>
<dbReference type="SUPFAM" id="SSF51419">
    <property type="entry name" value="PLP-binding barrel"/>
    <property type="match status" value="1"/>
</dbReference>
<dbReference type="GO" id="GO:0005829">
    <property type="term" value="C:cytosol"/>
    <property type="evidence" value="ECO:0007669"/>
    <property type="project" value="TreeGrafter"/>
</dbReference>
<dbReference type="GO" id="GO:0030632">
    <property type="term" value="P:D-alanine biosynthetic process"/>
    <property type="evidence" value="ECO:0007669"/>
    <property type="project" value="UniProtKB-UniRule"/>
</dbReference>
<keyword evidence="3 4" id="KW-0413">Isomerase</keyword>
<comment type="function">
    <text evidence="4">Catalyzes the interconversion of L-alanine and D-alanine. May also act on other amino acids.</text>
</comment>
<dbReference type="InterPro" id="IPR009006">
    <property type="entry name" value="Ala_racemase/Decarboxylase_C"/>
</dbReference>
<evidence type="ECO:0000256" key="5">
    <source>
        <dbReference type="PIRSR" id="PIRSR600821-50"/>
    </source>
</evidence>
<sequence>MAKNKVAQLENMNLLTKRIDLDAIAHNTRLLKNLAGPAKLMAVVKANAYNHGVERVAPVIAQNGADAFGVATLAEALQLREIGIKQEVLCWIWSPEQDYTAAIAQNIDLAVVSPQHAQALINTDAKHIRVSVKIDTGLHRSGVDEQDWHEVFSQLHAAPHIEVTGLFTHLSCADEPENPETDAQNDAFRRALAVAHSVGLEVPVNHMCNSPAALTRPDLHFQMIRPGLALYGLEPIEGLDHGLRPAMSWVGQVTVVKPIEAGQGTSYGLTWRAEDSGFVAVVPAGYADGMPRSAQEKFAVTINGVDYPQVGRVCMDQFVVYLGENPQGVQAGDSAVIFGAAGQSATELADNIGTINYEVVCRPTGRTVATYVSEGEIDEA</sequence>